<feature type="domain" description="Flagellar basal body rod protein N-terminal" evidence="5">
    <location>
        <begin position="4"/>
        <end position="34"/>
    </location>
</feature>
<feature type="domain" description="Flagellar hook protein FlgE D2" evidence="7">
    <location>
        <begin position="162"/>
        <end position="309"/>
    </location>
</feature>
<evidence type="ECO:0000259" key="8">
    <source>
        <dbReference type="Pfam" id="PF22692"/>
    </source>
</evidence>
<dbReference type="Pfam" id="PF07559">
    <property type="entry name" value="FlgE_D2"/>
    <property type="match status" value="1"/>
</dbReference>
<keyword evidence="4" id="KW-0975">Bacterial flagellum</keyword>
<dbReference type="InterPro" id="IPR010930">
    <property type="entry name" value="Flg_bb/hook_C_dom"/>
</dbReference>
<dbReference type="InterPro" id="IPR001444">
    <property type="entry name" value="Flag_bb_rod_N"/>
</dbReference>
<dbReference type="NCBIfam" id="TIGR03506">
    <property type="entry name" value="FlgEFG_subfam"/>
    <property type="match status" value="1"/>
</dbReference>
<evidence type="ECO:0000256" key="3">
    <source>
        <dbReference type="ARBA" id="ARBA00019015"/>
    </source>
</evidence>
<accession>A0A1J5R4I3</accession>
<dbReference type="InterPro" id="IPR053967">
    <property type="entry name" value="LlgE_F_G-like_D1"/>
</dbReference>
<evidence type="ECO:0000256" key="4">
    <source>
        <dbReference type="ARBA" id="ARBA00023143"/>
    </source>
</evidence>
<dbReference type="GO" id="GO:0009424">
    <property type="term" value="C:bacterial-type flagellum hook"/>
    <property type="evidence" value="ECO:0007669"/>
    <property type="project" value="TreeGrafter"/>
</dbReference>
<keyword evidence="9" id="KW-0282">Flagellum</keyword>
<dbReference type="InterPro" id="IPR020013">
    <property type="entry name" value="Flagellar_FlgE/F/G"/>
</dbReference>
<organism evidence="9">
    <name type="scientific">mine drainage metagenome</name>
    <dbReference type="NCBI Taxonomy" id="410659"/>
    <lineage>
        <taxon>unclassified sequences</taxon>
        <taxon>metagenomes</taxon>
        <taxon>ecological metagenomes</taxon>
    </lineage>
</organism>
<dbReference type="Pfam" id="PF06429">
    <property type="entry name" value="Flg_bbr_C"/>
    <property type="match status" value="1"/>
</dbReference>
<evidence type="ECO:0000256" key="1">
    <source>
        <dbReference type="ARBA" id="ARBA00004117"/>
    </source>
</evidence>
<dbReference type="EMBL" id="MLJW01000295">
    <property type="protein sequence ID" value="OIQ90362.1"/>
    <property type="molecule type" value="Genomic_DNA"/>
</dbReference>
<comment type="subcellular location">
    <subcellularLocation>
        <location evidence="1">Bacterial flagellum basal body</location>
    </subcellularLocation>
</comment>
<name>A0A1J5R4I3_9ZZZZ</name>
<evidence type="ECO:0000313" key="9">
    <source>
        <dbReference type="EMBL" id="OIQ90362.1"/>
    </source>
</evidence>
<evidence type="ECO:0000256" key="2">
    <source>
        <dbReference type="ARBA" id="ARBA00009677"/>
    </source>
</evidence>
<feature type="domain" description="Flagellar hook protein FlgE/F/G-like D1" evidence="8">
    <location>
        <begin position="86"/>
        <end position="126"/>
    </location>
</feature>
<sequence>MSSFQTALSGLQAASTDLQVMGNNIANASTVGFKQSNAQFADAYAAAIAGSAPVNSQIGVGTSVAAVAQQFSQGNIQSTNNPLDVAINGSGFFEFDYNGATVYGRNGQFHLDNNGYIVDGNGAKLIGVPASNGTLTSGSGPLQVVANTLAPSGTGNVTLAVNLNASDTPIASGTAFNPNDPSTYNYSTVSTVYDSLGNSHLLTTYYTLASGGTATSGQTWDVHYSVAGAYASGAATPGTSSSVFTGSGQVALSFDQNGKLLTSGTASTLIASGFAWSDGASGTAISVSYAGSTNYAAADGVSSINADGFGIGQLNNLSIGADGTVQGIYSNGQTWTLGKVTLTNFASPQGLQRAGNNYYVPTAASGQPVTGTPSNNGLGVLQSNAVEESNVDLSTQLVSLIVAQQAYQANSQTIKTENQVVQTLLSL</sequence>
<dbReference type="NCBIfam" id="NF004238">
    <property type="entry name" value="PRK05682.1-1"/>
    <property type="match status" value="1"/>
</dbReference>
<dbReference type="Pfam" id="PF22692">
    <property type="entry name" value="LlgE_F_G_D1"/>
    <property type="match status" value="1"/>
</dbReference>
<dbReference type="AlphaFoldDB" id="A0A1J5R4I3"/>
<dbReference type="Pfam" id="PF00460">
    <property type="entry name" value="Flg_bb_rod"/>
    <property type="match status" value="1"/>
</dbReference>
<dbReference type="PANTHER" id="PTHR30435">
    <property type="entry name" value="FLAGELLAR PROTEIN"/>
    <property type="match status" value="1"/>
</dbReference>
<keyword evidence="9" id="KW-0966">Cell projection</keyword>
<comment type="similarity">
    <text evidence="2">Belongs to the flagella basal body rod proteins family.</text>
</comment>
<dbReference type="GO" id="GO:0009425">
    <property type="term" value="C:bacterial-type flagellum basal body"/>
    <property type="evidence" value="ECO:0007669"/>
    <property type="project" value="UniProtKB-SubCell"/>
</dbReference>
<dbReference type="InterPro" id="IPR037058">
    <property type="entry name" value="Falgellar_hook_FlgE_sf"/>
</dbReference>
<keyword evidence="9" id="KW-0969">Cilium</keyword>
<evidence type="ECO:0000259" key="6">
    <source>
        <dbReference type="Pfam" id="PF06429"/>
    </source>
</evidence>
<dbReference type="PROSITE" id="PS00588">
    <property type="entry name" value="FLAGELLA_BB_ROD"/>
    <property type="match status" value="1"/>
</dbReference>
<evidence type="ECO:0000259" key="7">
    <source>
        <dbReference type="Pfam" id="PF07559"/>
    </source>
</evidence>
<dbReference type="InterPro" id="IPR019776">
    <property type="entry name" value="Flagellar_basal_body_rod_CS"/>
</dbReference>
<dbReference type="GO" id="GO:0071978">
    <property type="term" value="P:bacterial-type flagellum-dependent swarming motility"/>
    <property type="evidence" value="ECO:0007669"/>
    <property type="project" value="TreeGrafter"/>
</dbReference>
<feature type="domain" description="Flagellar basal-body/hook protein C-terminal" evidence="6">
    <location>
        <begin position="382"/>
        <end position="427"/>
    </location>
</feature>
<dbReference type="InterPro" id="IPR011491">
    <property type="entry name" value="FlgE_D2"/>
</dbReference>
<comment type="caution">
    <text evidence="9">The sequence shown here is derived from an EMBL/GenBank/DDBJ whole genome shotgun (WGS) entry which is preliminary data.</text>
</comment>
<evidence type="ECO:0000259" key="5">
    <source>
        <dbReference type="Pfam" id="PF00460"/>
    </source>
</evidence>
<proteinExistence type="inferred from homology"/>
<gene>
    <name evidence="9" type="primary">flgE_7</name>
    <name evidence="9" type="ORF">GALL_277540</name>
</gene>
<dbReference type="SUPFAM" id="SSF117143">
    <property type="entry name" value="Flagellar hook protein flgE"/>
    <property type="match status" value="1"/>
</dbReference>
<dbReference type="InterPro" id="IPR037925">
    <property type="entry name" value="FlgE/F/G-like"/>
</dbReference>
<dbReference type="GO" id="GO:0005829">
    <property type="term" value="C:cytosol"/>
    <property type="evidence" value="ECO:0007669"/>
    <property type="project" value="TreeGrafter"/>
</dbReference>
<dbReference type="Gene3D" id="2.60.98.20">
    <property type="entry name" value="Flagellar hook protein FlgE"/>
    <property type="match status" value="1"/>
</dbReference>
<protein>
    <recommendedName>
        <fullName evidence="3">Flagellar hook protein FlgE</fullName>
    </recommendedName>
</protein>
<reference evidence="9" key="1">
    <citation type="submission" date="2016-10" db="EMBL/GenBank/DDBJ databases">
        <title>Sequence of Gallionella enrichment culture.</title>
        <authorList>
            <person name="Poehlein A."/>
            <person name="Muehling M."/>
            <person name="Daniel R."/>
        </authorList>
    </citation>
    <scope>NUCLEOTIDE SEQUENCE</scope>
</reference>
<dbReference type="PANTHER" id="PTHR30435:SF1">
    <property type="entry name" value="FLAGELLAR HOOK PROTEIN FLGE"/>
    <property type="match status" value="1"/>
</dbReference>